<dbReference type="InterPro" id="IPR013078">
    <property type="entry name" value="His_Pase_superF_clade-1"/>
</dbReference>
<dbReference type="InterPro" id="IPR051695">
    <property type="entry name" value="Phosphoglycerate_Mutase"/>
</dbReference>
<dbReference type="SMART" id="SM00855">
    <property type="entry name" value="PGAM"/>
    <property type="match status" value="1"/>
</dbReference>
<sequence>MSTQLVLTIIRHGETNHNVNHILQGQTDTRLNKVGMEQAELVGRRLRKVNFHHIYTSDLSRAKKTAEAIAQYHKDVPLTTDTRLREKDFGRLNNLSIHAALNLIKTEDGSWEDYGESKETFSLRVVSFFQEIISKHLPSTDAIETPKKTTHICVVTHGGVINRFVKEYLIMELGFFVKDYKSIQHKPKNSSITKVILTKMGEGEDEAKEGHEELKIEGDVQLWSDVSHLSKFDKKTRGDTAIDDYVH</sequence>
<dbReference type="Gene3D" id="3.40.50.1240">
    <property type="entry name" value="Phosphoglycerate mutase-like"/>
    <property type="match status" value="1"/>
</dbReference>
<name>A0A9N9F871_9GLOM</name>
<evidence type="ECO:0000256" key="1">
    <source>
        <dbReference type="ARBA" id="ARBA00022801"/>
    </source>
</evidence>
<keyword evidence="1" id="KW-0378">Hydrolase</keyword>
<evidence type="ECO:0000313" key="4">
    <source>
        <dbReference type="EMBL" id="CAG8516118.1"/>
    </source>
</evidence>
<evidence type="ECO:0000313" key="5">
    <source>
        <dbReference type="Proteomes" id="UP000789572"/>
    </source>
</evidence>
<dbReference type="GO" id="GO:0045820">
    <property type="term" value="P:negative regulation of glycolytic process"/>
    <property type="evidence" value="ECO:0007669"/>
    <property type="project" value="TreeGrafter"/>
</dbReference>
<dbReference type="EMBL" id="CAJVPJ010000361">
    <property type="protein sequence ID" value="CAG8516118.1"/>
    <property type="molecule type" value="Genomic_DNA"/>
</dbReference>
<dbReference type="Proteomes" id="UP000789572">
    <property type="component" value="Unassembled WGS sequence"/>
</dbReference>
<dbReference type="OrthoDB" id="354304at2759"/>
<feature type="active site" description="Tele-phosphohistidine intermediate" evidence="2">
    <location>
        <position position="12"/>
    </location>
</feature>
<dbReference type="InterPro" id="IPR001345">
    <property type="entry name" value="PG/BPGM_mutase_AS"/>
</dbReference>
<feature type="binding site" evidence="3">
    <location>
        <position position="61"/>
    </location>
    <ligand>
        <name>substrate</name>
    </ligand>
</feature>
<dbReference type="GO" id="GO:0005829">
    <property type="term" value="C:cytosol"/>
    <property type="evidence" value="ECO:0007669"/>
    <property type="project" value="TreeGrafter"/>
</dbReference>
<protein>
    <submittedName>
        <fullName evidence="4">1192_t:CDS:1</fullName>
    </submittedName>
</protein>
<feature type="active site" description="Proton donor/acceptor" evidence="2">
    <location>
        <position position="86"/>
    </location>
</feature>
<evidence type="ECO:0000256" key="2">
    <source>
        <dbReference type="PIRSR" id="PIRSR613078-1"/>
    </source>
</evidence>
<dbReference type="Pfam" id="PF00300">
    <property type="entry name" value="His_Phos_1"/>
    <property type="match status" value="1"/>
</dbReference>
<feature type="binding site" evidence="3">
    <location>
        <begin position="11"/>
        <end position="18"/>
    </location>
    <ligand>
        <name>substrate</name>
    </ligand>
</feature>
<gene>
    <name evidence="4" type="ORF">POCULU_LOCUS3329</name>
</gene>
<organism evidence="4 5">
    <name type="scientific">Paraglomus occultum</name>
    <dbReference type="NCBI Taxonomy" id="144539"/>
    <lineage>
        <taxon>Eukaryota</taxon>
        <taxon>Fungi</taxon>
        <taxon>Fungi incertae sedis</taxon>
        <taxon>Mucoromycota</taxon>
        <taxon>Glomeromycotina</taxon>
        <taxon>Glomeromycetes</taxon>
        <taxon>Paraglomerales</taxon>
        <taxon>Paraglomeraceae</taxon>
        <taxon>Paraglomus</taxon>
    </lineage>
</organism>
<dbReference type="SUPFAM" id="SSF53254">
    <property type="entry name" value="Phosphoglycerate mutase-like"/>
    <property type="match status" value="1"/>
</dbReference>
<comment type="caution">
    <text evidence="4">The sequence shown here is derived from an EMBL/GenBank/DDBJ whole genome shotgun (WGS) entry which is preliminary data.</text>
</comment>
<dbReference type="PROSITE" id="PS00175">
    <property type="entry name" value="PG_MUTASE"/>
    <property type="match status" value="1"/>
</dbReference>
<proteinExistence type="predicted"/>
<dbReference type="GO" id="GO:0004331">
    <property type="term" value="F:fructose-2,6-bisphosphate 2-phosphatase activity"/>
    <property type="evidence" value="ECO:0007669"/>
    <property type="project" value="TreeGrafter"/>
</dbReference>
<keyword evidence="5" id="KW-1185">Reference proteome</keyword>
<dbReference type="PANTHER" id="PTHR46517">
    <property type="entry name" value="FRUCTOSE-2,6-BISPHOSPHATASE TIGAR"/>
    <property type="match status" value="1"/>
</dbReference>
<dbReference type="PANTHER" id="PTHR46517:SF1">
    <property type="entry name" value="FRUCTOSE-2,6-BISPHOSPHATASE TIGAR"/>
    <property type="match status" value="1"/>
</dbReference>
<evidence type="ECO:0000256" key="3">
    <source>
        <dbReference type="PIRSR" id="PIRSR613078-2"/>
    </source>
</evidence>
<dbReference type="GO" id="GO:0043456">
    <property type="term" value="P:regulation of pentose-phosphate shunt"/>
    <property type="evidence" value="ECO:0007669"/>
    <property type="project" value="TreeGrafter"/>
</dbReference>
<dbReference type="AlphaFoldDB" id="A0A9N9F871"/>
<dbReference type="InterPro" id="IPR029033">
    <property type="entry name" value="His_PPase_superfam"/>
</dbReference>
<reference evidence="4" key="1">
    <citation type="submission" date="2021-06" db="EMBL/GenBank/DDBJ databases">
        <authorList>
            <person name="Kallberg Y."/>
            <person name="Tangrot J."/>
            <person name="Rosling A."/>
        </authorList>
    </citation>
    <scope>NUCLEOTIDE SEQUENCE</scope>
    <source>
        <strain evidence="4">IA702</strain>
    </source>
</reference>
<dbReference type="CDD" id="cd07067">
    <property type="entry name" value="HP_PGM_like"/>
    <property type="match status" value="1"/>
</dbReference>
<accession>A0A9N9F871</accession>